<evidence type="ECO:0000256" key="3">
    <source>
        <dbReference type="ARBA" id="ARBA00023163"/>
    </source>
</evidence>
<dbReference type="InterPro" id="IPR011711">
    <property type="entry name" value="GntR_C"/>
</dbReference>
<evidence type="ECO:0000313" key="5">
    <source>
        <dbReference type="EMBL" id="RJN32922.1"/>
    </source>
</evidence>
<dbReference type="GO" id="GO:0003677">
    <property type="term" value="F:DNA binding"/>
    <property type="evidence" value="ECO:0007669"/>
    <property type="project" value="UniProtKB-KW"/>
</dbReference>
<dbReference type="InterPro" id="IPR000524">
    <property type="entry name" value="Tscrpt_reg_HTH_GntR"/>
</dbReference>
<dbReference type="InterPro" id="IPR008920">
    <property type="entry name" value="TF_FadR/GntR_C"/>
</dbReference>
<organism evidence="5 6">
    <name type="scientific">Nesterenkonia natronophila</name>
    <dbReference type="NCBI Taxonomy" id="2174932"/>
    <lineage>
        <taxon>Bacteria</taxon>
        <taxon>Bacillati</taxon>
        <taxon>Actinomycetota</taxon>
        <taxon>Actinomycetes</taxon>
        <taxon>Micrococcales</taxon>
        <taxon>Micrococcaceae</taxon>
        <taxon>Nesterenkonia</taxon>
    </lineage>
</organism>
<reference evidence="5 6" key="1">
    <citation type="submission" date="2018-09" db="EMBL/GenBank/DDBJ databases">
        <title>Nesterenkonia natronophila sp. nov., an alkaliphilic actinobacteriume isolated from a soda lake, and emended description of the genus Nesterenkonia.</title>
        <authorList>
            <person name="Menes R.J."/>
            <person name="Iriarte A."/>
        </authorList>
    </citation>
    <scope>NUCLEOTIDE SEQUENCE [LARGE SCALE GENOMIC DNA]</scope>
    <source>
        <strain evidence="5 6">M8</strain>
    </source>
</reference>
<evidence type="ECO:0000259" key="4">
    <source>
        <dbReference type="PROSITE" id="PS50949"/>
    </source>
</evidence>
<dbReference type="SUPFAM" id="SSF48008">
    <property type="entry name" value="GntR ligand-binding domain-like"/>
    <property type="match status" value="1"/>
</dbReference>
<dbReference type="PANTHER" id="PTHR43537">
    <property type="entry name" value="TRANSCRIPTIONAL REGULATOR, GNTR FAMILY"/>
    <property type="match status" value="1"/>
</dbReference>
<dbReference type="PRINTS" id="PR00035">
    <property type="entry name" value="HTHGNTR"/>
</dbReference>
<sequence>MISASSWTLGVTVTYTDAHQAHQPAGSGAPGGRSQGLRQHIYRALPEIDRAEAIVTRLRDSMSLGLLKEGDRLPSEVEMAESFGVSPTTVREALSALRSKGLVETRRGRSGGTFVVSLPAASVPLMRQRLEGLSVVELRDMGDHRAAVSAASIQLAASRAVDSDLHAIQRLVEAFENAEGAHSLARADSRIWLEIAVSAQSRRLLIAQLHLQLESSELLWAPLGNPRSKEAVLPYFASMMDALHRRDREAAVSAATQRIQDDTFHMIDQKLTLALHEGSKDDTHVR</sequence>
<dbReference type="CDD" id="cd07377">
    <property type="entry name" value="WHTH_GntR"/>
    <property type="match status" value="1"/>
</dbReference>
<dbReference type="SUPFAM" id="SSF46785">
    <property type="entry name" value="Winged helix' DNA-binding domain"/>
    <property type="match status" value="1"/>
</dbReference>
<keyword evidence="6" id="KW-1185">Reference proteome</keyword>
<keyword evidence="2" id="KW-0238">DNA-binding</keyword>
<dbReference type="EMBL" id="QYZP01000001">
    <property type="protein sequence ID" value="RJN32922.1"/>
    <property type="molecule type" value="Genomic_DNA"/>
</dbReference>
<dbReference type="AlphaFoldDB" id="A0A3A4F3K1"/>
<dbReference type="PANTHER" id="PTHR43537:SF5">
    <property type="entry name" value="UXU OPERON TRANSCRIPTIONAL REGULATOR"/>
    <property type="match status" value="1"/>
</dbReference>
<dbReference type="Pfam" id="PF00392">
    <property type="entry name" value="GntR"/>
    <property type="match status" value="1"/>
</dbReference>
<protein>
    <submittedName>
        <fullName evidence="5">FadR family transcriptional regulator</fullName>
    </submittedName>
</protein>
<name>A0A3A4F3K1_9MICC</name>
<dbReference type="PROSITE" id="PS50949">
    <property type="entry name" value="HTH_GNTR"/>
    <property type="match status" value="1"/>
</dbReference>
<gene>
    <name evidence="5" type="ORF">D3250_03670</name>
</gene>
<comment type="caution">
    <text evidence="5">The sequence shown here is derived from an EMBL/GenBank/DDBJ whole genome shotgun (WGS) entry which is preliminary data.</text>
</comment>
<keyword evidence="3" id="KW-0804">Transcription</keyword>
<dbReference type="GO" id="GO:0003700">
    <property type="term" value="F:DNA-binding transcription factor activity"/>
    <property type="evidence" value="ECO:0007669"/>
    <property type="project" value="InterPro"/>
</dbReference>
<evidence type="ECO:0000256" key="1">
    <source>
        <dbReference type="ARBA" id="ARBA00023015"/>
    </source>
</evidence>
<keyword evidence="1" id="KW-0805">Transcription regulation</keyword>
<dbReference type="InterPro" id="IPR036390">
    <property type="entry name" value="WH_DNA-bd_sf"/>
</dbReference>
<dbReference type="SMART" id="SM00895">
    <property type="entry name" value="FCD"/>
    <property type="match status" value="1"/>
</dbReference>
<dbReference type="SMART" id="SM00345">
    <property type="entry name" value="HTH_GNTR"/>
    <property type="match status" value="1"/>
</dbReference>
<evidence type="ECO:0000313" key="6">
    <source>
        <dbReference type="Proteomes" id="UP000266615"/>
    </source>
</evidence>
<dbReference type="Gene3D" id="1.10.10.10">
    <property type="entry name" value="Winged helix-like DNA-binding domain superfamily/Winged helix DNA-binding domain"/>
    <property type="match status" value="1"/>
</dbReference>
<accession>A0A3A4F3K1</accession>
<evidence type="ECO:0000256" key="2">
    <source>
        <dbReference type="ARBA" id="ARBA00023125"/>
    </source>
</evidence>
<dbReference type="InterPro" id="IPR036388">
    <property type="entry name" value="WH-like_DNA-bd_sf"/>
</dbReference>
<dbReference type="Pfam" id="PF07729">
    <property type="entry name" value="FCD"/>
    <property type="match status" value="1"/>
</dbReference>
<feature type="domain" description="HTH gntR-type" evidence="4">
    <location>
        <begin position="48"/>
        <end position="118"/>
    </location>
</feature>
<proteinExistence type="predicted"/>
<dbReference type="Proteomes" id="UP000266615">
    <property type="component" value="Unassembled WGS sequence"/>
</dbReference>
<dbReference type="Gene3D" id="1.20.120.530">
    <property type="entry name" value="GntR ligand-binding domain-like"/>
    <property type="match status" value="1"/>
</dbReference>